<proteinExistence type="predicted"/>
<dbReference type="Pfam" id="PF04986">
    <property type="entry name" value="Y2_Tnp"/>
    <property type="match status" value="1"/>
</dbReference>
<evidence type="ECO:0000313" key="2">
    <source>
        <dbReference type="EMBL" id="MCU0104102.1"/>
    </source>
</evidence>
<protein>
    <submittedName>
        <fullName evidence="2">Transposase</fullName>
    </submittedName>
</protein>
<evidence type="ECO:0000313" key="3">
    <source>
        <dbReference type="Proteomes" id="UP001209076"/>
    </source>
</evidence>
<organism evidence="2 3">
    <name type="scientific">Paracholeplasma vituli</name>
    <dbReference type="NCBI Taxonomy" id="69473"/>
    <lineage>
        <taxon>Bacteria</taxon>
        <taxon>Bacillati</taxon>
        <taxon>Mycoplasmatota</taxon>
        <taxon>Mollicutes</taxon>
        <taxon>Acholeplasmatales</taxon>
        <taxon>Acholeplasmataceae</taxon>
        <taxon>Paracholeplasma</taxon>
    </lineage>
</organism>
<dbReference type="EMBL" id="JAOEGN010000001">
    <property type="protein sequence ID" value="MCU0104102.1"/>
    <property type="molecule type" value="Genomic_DNA"/>
</dbReference>
<comment type="caution">
    <text evidence="2">The sequence shown here is derived from an EMBL/GenBank/DDBJ whole genome shotgun (WGS) entry which is preliminary data.</text>
</comment>
<reference evidence="3" key="1">
    <citation type="submission" date="2023-07" db="EMBL/GenBank/DDBJ databases">
        <title>Novel Mycoplasma species identified in domestic and wild animals.</title>
        <authorList>
            <person name="Volokhov D.V."/>
            <person name="Furtak V.A."/>
            <person name="Zagorodnyaya T.A."/>
        </authorList>
    </citation>
    <scope>NUCLEOTIDE SEQUENCE [LARGE SCALE GENOMIC DNA]</scope>
    <source>
        <strain evidence="3">92-19</strain>
    </source>
</reference>
<accession>A0ABT2PWH8</accession>
<feature type="domain" description="Transposase IS801/IS1294" evidence="1">
    <location>
        <begin position="10"/>
        <end position="73"/>
    </location>
</feature>
<dbReference type="Proteomes" id="UP001209076">
    <property type="component" value="Unassembled WGS sequence"/>
</dbReference>
<dbReference type="InterPro" id="IPR007069">
    <property type="entry name" value="Transposase_32"/>
</dbReference>
<sequence length="139" mass="16396">MSESWIQALDLDNHTVTWFYHPHEDDDIEDDSLKQGRQVVTEHVFTFIQKLIRHIPDKGFHLIRYYGFYANKSTSKLSLFKKLRQKSAINFAKAKLTFRSMIKSTYHYDPLLCPYGFVLKLNLDYSYLPSRKCGLLIDA</sequence>
<evidence type="ECO:0000259" key="1">
    <source>
        <dbReference type="Pfam" id="PF04986"/>
    </source>
</evidence>
<keyword evidence="3" id="KW-1185">Reference proteome</keyword>
<gene>
    <name evidence="2" type="ORF">N7603_00310</name>
</gene>
<dbReference type="RefSeq" id="WP_262095444.1">
    <property type="nucleotide sequence ID" value="NZ_JAOEGN010000001.1"/>
</dbReference>
<name>A0ABT2PWH8_9MOLU</name>